<dbReference type="OrthoDB" id="2014278at2759"/>
<dbReference type="PANTHER" id="PTHR33103">
    <property type="entry name" value="OS01G0153900 PROTEIN"/>
    <property type="match status" value="1"/>
</dbReference>
<dbReference type="AlphaFoldDB" id="A0A8T3BRI8"/>
<dbReference type="InterPro" id="IPR007750">
    <property type="entry name" value="DUF674"/>
</dbReference>
<dbReference type="Proteomes" id="UP000829196">
    <property type="component" value="Unassembled WGS sequence"/>
</dbReference>
<dbReference type="EMBL" id="JAGYWB010000007">
    <property type="protein sequence ID" value="KAI0516446.1"/>
    <property type="molecule type" value="Genomic_DNA"/>
</dbReference>
<comment type="caution">
    <text evidence="2">The sequence shown here is derived from an EMBL/GenBank/DDBJ whole genome shotgun (WGS) entry which is preliminary data.</text>
</comment>
<sequence length="252" mass="27133">MAGLNSKITLKLLIDVRSNKVLFGEAGKDFVDFLFSLLTLPLGSVIKLLSPATMIGSLGKLYQSVENLNEIYLAANKYKASLLQPKASTYVNNHLLLGTETSNVELKYYLCTYCNRKVATVRNTVCPNCKCAMVTEVALVAPPGSTSSVSSGNAGEGVGGFVKGVVTYMITDDLEVTPMSAISSITLINRFMKKDVELEEKVVAVGMEEGLALLKASLDSPTVLTDVFCSPKKKENPPSSIVDDDDDDDEDD</sequence>
<feature type="compositionally biased region" description="Acidic residues" evidence="1">
    <location>
        <begin position="242"/>
        <end position="252"/>
    </location>
</feature>
<dbReference type="Pfam" id="PF05056">
    <property type="entry name" value="DUF674"/>
    <property type="match status" value="1"/>
</dbReference>
<feature type="region of interest" description="Disordered" evidence="1">
    <location>
        <begin position="229"/>
        <end position="252"/>
    </location>
</feature>
<keyword evidence="3" id="KW-1185">Reference proteome</keyword>
<reference evidence="2" key="1">
    <citation type="journal article" date="2022" name="Front. Genet.">
        <title>Chromosome-Scale Assembly of the Dendrobium nobile Genome Provides Insights Into the Molecular Mechanism of the Biosynthesis of the Medicinal Active Ingredient of Dendrobium.</title>
        <authorList>
            <person name="Xu Q."/>
            <person name="Niu S.-C."/>
            <person name="Li K.-L."/>
            <person name="Zheng P.-J."/>
            <person name="Zhang X.-J."/>
            <person name="Jia Y."/>
            <person name="Liu Y."/>
            <person name="Niu Y.-X."/>
            <person name="Yu L.-H."/>
            <person name="Chen D.-F."/>
            <person name="Zhang G.-Q."/>
        </authorList>
    </citation>
    <scope>NUCLEOTIDE SEQUENCE</scope>
    <source>
        <tissue evidence="2">Leaf</tissue>
    </source>
</reference>
<protein>
    <recommendedName>
        <fullName evidence="4">DUF674 domain-containing protein</fullName>
    </recommendedName>
</protein>
<dbReference type="PANTHER" id="PTHR33103:SF19">
    <property type="entry name" value="OS09G0544700 PROTEIN"/>
    <property type="match status" value="1"/>
</dbReference>
<evidence type="ECO:0008006" key="4">
    <source>
        <dbReference type="Google" id="ProtNLM"/>
    </source>
</evidence>
<proteinExistence type="predicted"/>
<evidence type="ECO:0000256" key="1">
    <source>
        <dbReference type="SAM" id="MobiDB-lite"/>
    </source>
</evidence>
<evidence type="ECO:0000313" key="3">
    <source>
        <dbReference type="Proteomes" id="UP000829196"/>
    </source>
</evidence>
<organism evidence="2 3">
    <name type="scientific">Dendrobium nobile</name>
    <name type="common">Orchid</name>
    <dbReference type="NCBI Taxonomy" id="94219"/>
    <lineage>
        <taxon>Eukaryota</taxon>
        <taxon>Viridiplantae</taxon>
        <taxon>Streptophyta</taxon>
        <taxon>Embryophyta</taxon>
        <taxon>Tracheophyta</taxon>
        <taxon>Spermatophyta</taxon>
        <taxon>Magnoliopsida</taxon>
        <taxon>Liliopsida</taxon>
        <taxon>Asparagales</taxon>
        <taxon>Orchidaceae</taxon>
        <taxon>Epidendroideae</taxon>
        <taxon>Malaxideae</taxon>
        <taxon>Dendrobiinae</taxon>
        <taxon>Dendrobium</taxon>
    </lineage>
</organism>
<accession>A0A8T3BRI8</accession>
<gene>
    <name evidence="2" type="ORF">KFK09_009121</name>
</gene>
<evidence type="ECO:0000313" key="2">
    <source>
        <dbReference type="EMBL" id="KAI0516446.1"/>
    </source>
</evidence>
<name>A0A8T3BRI8_DENNO</name>